<dbReference type="Proteomes" id="UP001327560">
    <property type="component" value="Chromosome 7"/>
</dbReference>
<keyword evidence="1" id="KW-0479">Metal-binding</keyword>
<dbReference type="PANTHER" id="PTHR10638">
    <property type="entry name" value="COPPER AMINE OXIDASE"/>
    <property type="match status" value="1"/>
</dbReference>
<proteinExistence type="inferred from homology"/>
<keyword evidence="1" id="KW-0560">Oxidoreductase</keyword>
<dbReference type="InterPro" id="IPR000269">
    <property type="entry name" value="Cu_amine_oxidase"/>
</dbReference>
<keyword evidence="1" id="KW-0186">Copper</keyword>
<dbReference type="Pfam" id="PF01179">
    <property type="entry name" value="Cu_amine_oxid"/>
    <property type="match status" value="1"/>
</dbReference>
<comment type="similarity">
    <text evidence="1">Belongs to the copper/topaquinone oxidase family.</text>
</comment>
<dbReference type="AlphaFoldDB" id="A0AAQ3KRH5"/>
<dbReference type="Gene3D" id="2.70.98.20">
    <property type="entry name" value="Copper amine oxidase, catalytic domain"/>
    <property type="match status" value="1"/>
</dbReference>
<reference evidence="3 4" key="1">
    <citation type="submission" date="2023-10" db="EMBL/GenBank/DDBJ databases">
        <title>Chromosome-scale genome assembly provides insights into flower coloration mechanisms of Canna indica.</title>
        <authorList>
            <person name="Li C."/>
        </authorList>
    </citation>
    <scope>NUCLEOTIDE SEQUENCE [LARGE SCALE GENOMIC DNA]</scope>
    <source>
        <tissue evidence="3">Flower</tissue>
    </source>
</reference>
<dbReference type="EC" id="1.4.3.-" evidence="1"/>
<dbReference type="InterPro" id="IPR015798">
    <property type="entry name" value="Cu_amine_oxidase_C"/>
</dbReference>
<accession>A0AAQ3KRH5</accession>
<name>A0AAQ3KRH5_9LILI</name>
<dbReference type="PANTHER" id="PTHR10638:SF41">
    <property type="entry name" value="AMINE OXIDASE"/>
    <property type="match status" value="1"/>
</dbReference>
<feature type="domain" description="Copper amine oxidase catalytic" evidence="2">
    <location>
        <begin position="25"/>
        <end position="87"/>
    </location>
</feature>
<dbReference type="GO" id="GO:0008131">
    <property type="term" value="F:primary methylamine oxidase activity"/>
    <property type="evidence" value="ECO:0007669"/>
    <property type="project" value="InterPro"/>
</dbReference>
<sequence length="87" mass="10250">MGPSFEVDGSEHLMQRAEWELHLKAWYFKTYMDANEYGFDLQVMVSLNDFPRNTQYMDGVFAAADGRPSMRENMMCIFESYTDDIAW</sequence>
<organism evidence="3 4">
    <name type="scientific">Canna indica</name>
    <name type="common">Indian-shot</name>
    <dbReference type="NCBI Taxonomy" id="4628"/>
    <lineage>
        <taxon>Eukaryota</taxon>
        <taxon>Viridiplantae</taxon>
        <taxon>Streptophyta</taxon>
        <taxon>Embryophyta</taxon>
        <taxon>Tracheophyta</taxon>
        <taxon>Spermatophyta</taxon>
        <taxon>Magnoliopsida</taxon>
        <taxon>Liliopsida</taxon>
        <taxon>Zingiberales</taxon>
        <taxon>Cannaceae</taxon>
        <taxon>Canna</taxon>
    </lineage>
</organism>
<evidence type="ECO:0000313" key="3">
    <source>
        <dbReference type="EMBL" id="WOL13797.1"/>
    </source>
</evidence>
<dbReference type="EMBL" id="CP136896">
    <property type="protein sequence ID" value="WOL13797.1"/>
    <property type="molecule type" value="Genomic_DNA"/>
</dbReference>
<keyword evidence="1" id="KW-0801">TPQ</keyword>
<dbReference type="GO" id="GO:0009308">
    <property type="term" value="P:amine metabolic process"/>
    <property type="evidence" value="ECO:0007669"/>
    <property type="project" value="UniProtKB-UniRule"/>
</dbReference>
<comment type="PTM">
    <text evidence="1">Topaquinone (TPQ) is generated by copper-dependent autoxidation of a specific tyrosyl residue.</text>
</comment>
<dbReference type="GO" id="GO:0048038">
    <property type="term" value="F:quinone binding"/>
    <property type="evidence" value="ECO:0007669"/>
    <property type="project" value="InterPro"/>
</dbReference>
<protein>
    <recommendedName>
        <fullName evidence="1">Amine oxidase</fullName>
        <ecNumber evidence="1">1.4.3.-</ecNumber>
    </recommendedName>
</protein>
<dbReference type="GO" id="GO:0005507">
    <property type="term" value="F:copper ion binding"/>
    <property type="evidence" value="ECO:0007669"/>
    <property type="project" value="InterPro"/>
</dbReference>
<dbReference type="InterPro" id="IPR036460">
    <property type="entry name" value="Cu_amine_oxidase_C_sf"/>
</dbReference>
<evidence type="ECO:0000259" key="2">
    <source>
        <dbReference type="Pfam" id="PF01179"/>
    </source>
</evidence>
<comment type="cofactor">
    <cofactor evidence="1">
        <name>Cu cation</name>
        <dbReference type="ChEBI" id="CHEBI:23378"/>
    </cofactor>
    <text evidence="1">Contains 1 topaquinone per subunit.</text>
</comment>
<keyword evidence="4" id="KW-1185">Reference proteome</keyword>
<evidence type="ECO:0000313" key="4">
    <source>
        <dbReference type="Proteomes" id="UP001327560"/>
    </source>
</evidence>
<dbReference type="SUPFAM" id="SSF49998">
    <property type="entry name" value="Amine oxidase catalytic domain"/>
    <property type="match status" value="1"/>
</dbReference>
<gene>
    <name evidence="3" type="ORF">Cni_G22576</name>
</gene>
<evidence type="ECO:0000256" key="1">
    <source>
        <dbReference type="RuleBase" id="RU000672"/>
    </source>
</evidence>